<evidence type="ECO:0000256" key="3">
    <source>
        <dbReference type="ARBA" id="ARBA00023082"/>
    </source>
</evidence>
<evidence type="ECO:0000256" key="1">
    <source>
        <dbReference type="ARBA" id="ARBA00010641"/>
    </source>
</evidence>
<evidence type="ECO:0000313" key="9">
    <source>
        <dbReference type="Proteomes" id="UP000250369"/>
    </source>
</evidence>
<comment type="similarity">
    <text evidence="1">Belongs to the sigma-70 factor family. ECF subfamily.</text>
</comment>
<dbReference type="GO" id="GO:0003677">
    <property type="term" value="F:DNA binding"/>
    <property type="evidence" value="ECO:0007669"/>
    <property type="project" value="UniProtKB-KW"/>
</dbReference>
<dbReference type="InterPro" id="IPR014284">
    <property type="entry name" value="RNA_pol_sigma-70_dom"/>
</dbReference>
<gene>
    <name evidence="8" type="ORF">DQG23_21135</name>
</gene>
<keyword evidence="9" id="KW-1185">Reference proteome</keyword>
<keyword evidence="3" id="KW-0731">Sigma factor</keyword>
<dbReference type="InterPro" id="IPR013325">
    <property type="entry name" value="RNA_pol_sigma_r2"/>
</dbReference>
<dbReference type="GO" id="GO:0006352">
    <property type="term" value="P:DNA-templated transcription initiation"/>
    <property type="evidence" value="ECO:0007669"/>
    <property type="project" value="InterPro"/>
</dbReference>
<feature type="domain" description="RNA polymerase sigma-70 region 2" evidence="6">
    <location>
        <begin position="25"/>
        <end position="92"/>
    </location>
</feature>
<proteinExistence type="inferred from homology"/>
<evidence type="ECO:0000313" key="8">
    <source>
        <dbReference type="EMBL" id="RAV19494.1"/>
    </source>
</evidence>
<dbReference type="Proteomes" id="UP000250369">
    <property type="component" value="Unassembled WGS sequence"/>
</dbReference>
<evidence type="ECO:0000256" key="5">
    <source>
        <dbReference type="ARBA" id="ARBA00023163"/>
    </source>
</evidence>
<keyword evidence="4" id="KW-0238">DNA-binding</keyword>
<dbReference type="InterPro" id="IPR036388">
    <property type="entry name" value="WH-like_DNA-bd_sf"/>
</dbReference>
<evidence type="ECO:0000256" key="2">
    <source>
        <dbReference type="ARBA" id="ARBA00023015"/>
    </source>
</evidence>
<protein>
    <submittedName>
        <fullName evidence="8">Sigma-70 family RNA polymerase sigma factor</fullName>
    </submittedName>
</protein>
<organism evidence="8 9">
    <name type="scientific">Paenibacillus contaminans</name>
    <dbReference type="NCBI Taxonomy" id="450362"/>
    <lineage>
        <taxon>Bacteria</taxon>
        <taxon>Bacillati</taxon>
        <taxon>Bacillota</taxon>
        <taxon>Bacilli</taxon>
        <taxon>Bacillales</taxon>
        <taxon>Paenibacillaceae</taxon>
        <taxon>Paenibacillus</taxon>
    </lineage>
</organism>
<dbReference type="SUPFAM" id="SSF88659">
    <property type="entry name" value="Sigma3 and sigma4 domains of RNA polymerase sigma factors"/>
    <property type="match status" value="1"/>
</dbReference>
<dbReference type="InterPro" id="IPR013249">
    <property type="entry name" value="RNA_pol_sigma70_r4_t2"/>
</dbReference>
<keyword evidence="5" id="KW-0804">Transcription</keyword>
<dbReference type="GO" id="GO:0016987">
    <property type="term" value="F:sigma factor activity"/>
    <property type="evidence" value="ECO:0007669"/>
    <property type="project" value="UniProtKB-KW"/>
</dbReference>
<dbReference type="PANTHER" id="PTHR43133">
    <property type="entry name" value="RNA POLYMERASE ECF-TYPE SIGMA FACTO"/>
    <property type="match status" value="1"/>
</dbReference>
<dbReference type="SUPFAM" id="SSF88946">
    <property type="entry name" value="Sigma2 domain of RNA polymerase sigma factors"/>
    <property type="match status" value="1"/>
</dbReference>
<accession>A0A329MI64</accession>
<dbReference type="PANTHER" id="PTHR43133:SF8">
    <property type="entry name" value="RNA POLYMERASE SIGMA FACTOR HI_1459-RELATED"/>
    <property type="match status" value="1"/>
</dbReference>
<evidence type="ECO:0000256" key="4">
    <source>
        <dbReference type="ARBA" id="ARBA00023125"/>
    </source>
</evidence>
<dbReference type="EMBL" id="QMFB01000012">
    <property type="protein sequence ID" value="RAV19494.1"/>
    <property type="molecule type" value="Genomic_DNA"/>
</dbReference>
<dbReference type="Gene3D" id="1.10.10.10">
    <property type="entry name" value="Winged helix-like DNA-binding domain superfamily/Winged helix DNA-binding domain"/>
    <property type="match status" value="1"/>
</dbReference>
<evidence type="ECO:0000259" key="6">
    <source>
        <dbReference type="Pfam" id="PF04542"/>
    </source>
</evidence>
<dbReference type="InterPro" id="IPR039425">
    <property type="entry name" value="RNA_pol_sigma-70-like"/>
</dbReference>
<dbReference type="Pfam" id="PF04542">
    <property type="entry name" value="Sigma70_r2"/>
    <property type="match status" value="1"/>
</dbReference>
<dbReference type="AlphaFoldDB" id="A0A329MI64"/>
<dbReference type="Gene3D" id="1.10.1740.10">
    <property type="match status" value="1"/>
</dbReference>
<name>A0A329MI64_9BACL</name>
<dbReference type="NCBIfam" id="TIGR02937">
    <property type="entry name" value="sigma70-ECF"/>
    <property type="match status" value="1"/>
</dbReference>
<keyword evidence="2" id="KW-0805">Transcription regulation</keyword>
<dbReference type="Pfam" id="PF08281">
    <property type="entry name" value="Sigma70_r4_2"/>
    <property type="match status" value="1"/>
</dbReference>
<reference evidence="8 9" key="1">
    <citation type="journal article" date="2009" name="Int. J. Syst. Evol. Microbiol.">
        <title>Paenibacillus contaminans sp. nov., isolated from a contaminated laboratory plate.</title>
        <authorList>
            <person name="Chou J.H."/>
            <person name="Lee J.H."/>
            <person name="Lin M.C."/>
            <person name="Chang P.S."/>
            <person name="Arun A.B."/>
            <person name="Young C.C."/>
            <person name="Chen W.M."/>
        </authorList>
    </citation>
    <scope>NUCLEOTIDE SEQUENCE [LARGE SCALE GENOMIC DNA]</scope>
    <source>
        <strain evidence="8 9">CKOBP-6</strain>
    </source>
</reference>
<comment type="caution">
    <text evidence="8">The sequence shown here is derived from an EMBL/GenBank/DDBJ whole genome shotgun (WGS) entry which is preliminary data.</text>
</comment>
<dbReference type="InterPro" id="IPR007627">
    <property type="entry name" value="RNA_pol_sigma70_r2"/>
</dbReference>
<evidence type="ECO:0000259" key="7">
    <source>
        <dbReference type="Pfam" id="PF08281"/>
    </source>
</evidence>
<feature type="domain" description="RNA polymerase sigma factor 70 region 4 type 2" evidence="7">
    <location>
        <begin position="119"/>
        <end position="170"/>
    </location>
</feature>
<dbReference type="InterPro" id="IPR013324">
    <property type="entry name" value="RNA_pol_sigma_r3/r4-like"/>
</dbReference>
<sequence>MNMEEHLEHLVSLAKQGRQDAFSELVRHLQQKVFRYCYPMLGNRQDAEDTVQETFVRAYEQLHRYEETGAFVGWLLTIAHRMCLNKMKKRGRLLALFRRMAHETAVQGSGVKTDESDAEVMALLEPLPPDARGLVILKVIHGMSYEEMSVIFKAKPASLRKQFERARKKLQTTERVQVQDNLKGGVQIDH</sequence>